<dbReference type="Gene3D" id="3.10.450.40">
    <property type="match status" value="1"/>
</dbReference>
<keyword evidence="2" id="KW-1185">Reference proteome</keyword>
<accession>C3X352</accession>
<dbReference type="RefSeq" id="WP_005876772.1">
    <property type="nucleotide sequence ID" value="NZ_CABMNL010000001.1"/>
</dbReference>
<comment type="caution">
    <text evidence="1">The sequence shown here is derived from an EMBL/GenBank/DDBJ whole genome shotgun (WGS) entry which is preliminary data.</text>
</comment>
<proteinExistence type="predicted"/>
<evidence type="ECO:0000313" key="1">
    <source>
        <dbReference type="EMBL" id="EEO27638.1"/>
    </source>
</evidence>
<dbReference type="AlphaFoldDB" id="C3X352"/>
<dbReference type="Proteomes" id="UP000003973">
    <property type="component" value="Unassembled WGS sequence"/>
</dbReference>
<name>C3X352_9BURK</name>
<reference evidence="1" key="1">
    <citation type="submission" date="2011-10" db="EMBL/GenBank/DDBJ databases">
        <title>The Genome Sequence of Oxalobacter formigenes HOxBLS.</title>
        <authorList>
            <consortium name="The Broad Institute Genome Sequencing Platform"/>
            <person name="Earl A."/>
            <person name="Ward D."/>
            <person name="Feldgarden M."/>
            <person name="Gevers D."/>
            <person name="Allison M.J."/>
            <person name="Humphrey S."/>
            <person name="Young S.K."/>
            <person name="Zeng Q."/>
            <person name="Gargeya S."/>
            <person name="Fitzgerald M."/>
            <person name="Haas B."/>
            <person name="Abouelleil A."/>
            <person name="Alvarado L."/>
            <person name="Arachchi H.M."/>
            <person name="Berlin A."/>
            <person name="Brown A."/>
            <person name="Chapman S.B."/>
            <person name="Chen Z."/>
            <person name="Dunbar C."/>
            <person name="Freedman E."/>
            <person name="Gearin G."/>
            <person name="Goldberg J."/>
            <person name="Griggs A."/>
            <person name="Gujja S."/>
            <person name="Heiman D."/>
            <person name="Howarth C."/>
            <person name="Larson L."/>
            <person name="Lui A."/>
            <person name="MacDonald P.J.P."/>
            <person name="Montmayeur A."/>
            <person name="Murphy C."/>
            <person name="Neiman D."/>
            <person name="Pearson M."/>
            <person name="Priest M."/>
            <person name="Roberts A."/>
            <person name="Saif S."/>
            <person name="Shea T."/>
            <person name="Shenoy N."/>
            <person name="Sisk P."/>
            <person name="Stolte C."/>
            <person name="Sykes S."/>
            <person name="Wortman J."/>
            <person name="Nusbaum C."/>
            <person name="Birren B."/>
        </authorList>
    </citation>
    <scope>NUCLEOTIDE SEQUENCE [LARGE SCALE GENOMIC DNA]</scope>
    <source>
        <strain evidence="1">HOxBLS</strain>
    </source>
</reference>
<dbReference type="HOGENOM" id="CLU_1347808_0_0_4"/>
<protein>
    <submittedName>
        <fullName evidence="1">Uncharacterized protein</fullName>
    </submittedName>
</protein>
<gene>
    <name evidence="1" type="ORF">OFAG_00791</name>
</gene>
<dbReference type="eggNOG" id="ENOG502ZVDS">
    <property type="taxonomic scope" value="Bacteria"/>
</dbReference>
<sequence length="203" mass="22113">MSFEKKLKGYRYIATFWGETIQKFAARVMGDAAKWVEIANLNNLMPPYLAAEPDSDRVAAYGDMLMVPAAKSMVTVESDPDAVFGVDILLNRGALLVENGDIKTVSGVKNYVQAIRHRVETDTGELLFHRDYGCRVRSVIGLNNAYSAGMIAGSYIKAAIKSDVRTKNVPSCRVGIAGDVISIDVDAVPVSGRPVQSIAWELK</sequence>
<dbReference type="SUPFAM" id="SSF160719">
    <property type="entry name" value="gpW/gp25-like"/>
    <property type="match status" value="1"/>
</dbReference>
<evidence type="ECO:0000313" key="2">
    <source>
        <dbReference type="Proteomes" id="UP000003973"/>
    </source>
</evidence>
<dbReference type="EMBL" id="ACDP02000023">
    <property type="protein sequence ID" value="EEO27638.1"/>
    <property type="molecule type" value="Genomic_DNA"/>
</dbReference>
<organism evidence="1 2">
    <name type="scientific">Oxalobacter paraformigenes</name>
    <dbReference type="NCBI Taxonomy" id="556268"/>
    <lineage>
        <taxon>Bacteria</taxon>
        <taxon>Pseudomonadati</taxon>
        <taxon>Pseudomonadota</taxon>
        <taxon>Betaproteobacteria</taxon>
        <taxon>Burkholderiales</taxon>
        <taxon>Oxalobacteraceae</taxon>
        <taxon>Oxalobacter</taxon>
    </lineage>
</organism>